<evidence type="ECO:0000256" key="6">
    <source>
        <dbReference type="ARBA" id="ARBA00022777"/>
    </source>
</evidence>
<keyword evidence="14" id="KW-1185">Reference proteome</keyword>
<reference evidence="13 14" key="1">
    <citation type="journal article" date="2013" name="MBio">
        <title>Genome sequencing of the plant pathogen Taphrina deformans, the causal agent of peach leaf curl.</title>
        <authorList>
            <person name="Cisse O.H."/>
            <person name="Almeida J.M.G.C.F."/>
            <person name="Fonseca A."/>
            <person name="Kumar A.A."/>
            <person name="Salojaervi J."/>
            <person name="Overmyer K."/>
            <person name="Hauser P.M."/>
            <person name="Pagni M."/>
        </authorList>
    </citation>
    <scope>NUCLEOTIDE SEQUENCE [LARGE SCALE GENOMIC DNA]</scope>
    <source>
        <strain evidence="14">PYCC 5710 / ATCC 11124 / CBS 356.35 / IMI 108563 / JCM 9778 / NBRC 8474</strain>
    </source>
</reference>
<dbReference type="CDD" id="cd06609">
    <property type="entry name" value="STKc_MST3_like"/>
    <property type="match status" value="1"/>
</dbReference>
<comment type="similarity">
    <text evidence="1">Belongs to the protein kinase superfamily. STE Ser/Thr protein kinase family. STE20 subfamily.</text>
</comment>
<dbReference type="Pfam" id="PF00069">
    <property type="entry name" value="Pkinase"/>
    <property type="match status" value="1"/>
</dbReference>
<dbReference type="VEuPathDB" id="FungiDB:TAPDE_003743"/>
<dbReference type="PROSITE" id="PS50011">
    <property type="entry name" value="PROTEIN_KINASE_DOM"/>
    <property type="match status" value="1"/>
</dbReference>
<dbReference type="OrthoDB" id="248923at2759"/>
<dbReference type="STRING" id="1097556.R4XG87"/>
<keyword evidence="7 10" id="KW-0067">ATP-binding</keyword>
<dbReference type="EC" id="2.7.11.1" evidence="2"/>
<dbReference type="InterPro" id="IPR000719">
    <property type="entry name" value="Prot_kinase_dom"/>
</dbReference>
<dbReference type="InterPro" id="IPR011009">
    <property type="entry name" value="Kinase-like_dom_sf"/>
</dbReference>
<feature type="region of interest" description="Disordered" evidence="11">
    <location>
        <begin position="306"/>
        <end position="353"/>
    </location>
</feature>
<name>R4XG87_TAPDE</name>
<dbReference type="eggNOG" id="KOG0201">
    <property type="taxonomic scope" value="Eukaryota"/>
</dbReference>
<organism evidence="13 14">
    <name type="scientific">Taphrina deformans (strain PYCC 5710 / ATCC 11124 / CBS 356.35 / IMI 108563 / JCM 9778 / NBRC 8474)</name>
    <name type="common">Peach leaf curl fungus</name>
    <name type="synonym">Lalaria deformans</name>
    <dbReference type="NCBI Taxonomy" id="1097556"/>
    <lineage>
        <taxon>Eukaryota</taxon>
        <taxon>Fungi</taxon>
        <taxon>Dikarya</taxon>
        <taxon>Ascomycota</taxon>
        <taxon>Taphrinomycotina</taxon>
        <taxon>Taphrinomycetes</taxon>
        <taxon>Taphrinales</taxon>
        <taxon>Taphrinaceae</taxon>
        <taxon>Taphrina</taxon>
    </lineage>
</organism>
<dbReference type="Gene3D" id="1.10.12.70">
    <property type="match status" value="1"/>
</dbReference>
<evidence type="ECO:0000256" key="4">
    <source>
        <dbReference type="ARBA" id="ARBA00022679"/>
    </source>
</evidence>
<dbReference type="GO" id="GO:0005737">
    <property type="term" value="C:cytoplasm"/>
    <property type="evidence" value="ECO:0007669"/>
    <property type="project" value="TreeGrafter"/>
</dbReference>
<dbReference type="GO" id="GO:0005524">
    <property type="term" value="F:ATP binding"/>
    <property type="evidence" value="ECO:0007669"/>
    <property type="project" value="UniProtKB-UniRule"/>
</dbReference>
<keyword evidence="4" id="KW-0808">Transferase</keyword>
<evidence type="ECO:0000313" key="13">
    <source>
        <dbReference type="EMBL" id="CCG83509.1"/>
    </source>
</evidence>
<dbReference type="InterPro" id="IPR017441">
    <property type="entry name" value="Protein_kinase_ATP_BS"/>
</dbReference>
<evidence type="ECO:0000256" key="7">
    <source>
        <dbReference type="ARBA" id="ARBA00022840"/>
    </source>
</evidence>
<feature type="compositionally biased region" description="Basic and acidic residues" evidence="11">
    <location>
        <begin position="317"/>
        <end position="328"/>
    </location>
</feature>
<keyword evidence="3" id="KW-0723">Serine/threonine-protein kinase</keyword>
<proteinExistence type="inferred from homology"/>
<keyword evidence="6" id="KW-0418">Kinase</keyword>
<dbReference type="EMBL" id="CAHR02000154">
    <property type="protein sequence ID" value="CCG83509.1"/>
    <property type="molecule type" value="Genomic_DNA"/>
</dbReference>
<dbReference type="InterPro" id="IPR046409">
    <property type="entry name" value="PDC10_dimerisation_sf"/>
</dbReference>
<comment type="caution">
    <text evidence="13">The sequence shown here is derived from an EMBL/GenBank/DDBJ whole genome shotgun (WGS) entry which is preliminary data.</text>
</comment>
<sequence length="498" mass="55421">MTTSVDPEEIYVKQNRIGAGSFGAVYRGYDRRNRDPVAIKIIDLESAEDEVDDIMLEIAILSQLSSPYVTRYHGSYLKGSKLWIVMEYCQGGSCADLMKPGRVGEDYIAIIMREILKGLDYLHGEQKLHRDIKAANVLLTSSGAVKLADFGVSGQLTATIDKKNTFVGTPFWMAPEVIKQNGYDHKADVWSLGITAMELANGQPPYSDLHPMKVLFLIPKNEPPRLASGTFSSNFEDFVSLCLQKNPKDRPSAKDLLNHKFIRGANKTSYLTELIERSYLYQKSAEKDSANETGHEQDNQTYATARQDTWDFGTVRPQDRQAIIDRRNSSYAYSESDEDYEANSDYGPGPSSPGTIRNIHRVDINALPAEAGSREIQKPVQAKQYGHKFEVYHDENNALDSESAQCRNAGTIRQIESLAVPSQYGSKKPSRVLSPTFDQVILPSLAQLRSQAVGYPMALKSIDKLERCLNEVEEETNGIVDTFIVTLLGLADGASRSP</sequence>
<dbReference type="AlphaFoldDB" id="R4XG87"/>
<dbReference type="SUPFAM" id="SSF56112">
    <property type="entry name" value="Protein kinase-like (PK-like)"/>
    <property type="match status" value="1"/>
</dbReference>
<comment type="catalytic activity">
    <reaction evidence="8">
        <text>L-threonyl-[protein] + ATP = O-phospho-L-threonyl-[protein] + ADP + H(+)</text>
        <dbReference type="Rhea" id="RHEA:46608"/>
        <dbReference type="Rhea" id="RHEA-COMP:11060"/>
        <dbReference type="Rhea" id="RHEA-COMP:11605"/>
        <dbReference type="ChEBI" id="CHEBI:15378"/>
        <dbReference type="ChEBI" id="CHEBI:30013"/>
        <dbReference type="ChEBI" id="CHEBI:30616"/>
        <dbReference type="ChEBI" id="CHEBI:61977"/>
        <dbReference type="ChEBI" id="CHEBI:456216"/>
        <dbReference type="EC" id="2.7.11.1"/>
    </reaction>
</comment>
<dbReference type="SMART" id="SM00220">
    <property type="entry name" value="S_TKc"/>
    <property type="match status" value="1"/>
</dbReference>
<gene>
    <name evidence="13" type="ORF">TAPDE_003743</name>
</gene>
<keyword evidence="5 10" id="KW-0547">Nucleotide-binding</keyword>
<evidence type="ECO:0000256" key="1">
    <source>
        <dbReference type="ARBA" id="ARBA00008874"/>
    </source>
</evidence>
<evidence type="ECO:0000256" key="11">
    <source>
        <dbReference type="SAM" id="MobiDB-lite"/>
    </source>
</evidence>
<protein>
    <recommendedName>
        <fullName evidence="2">non-specific serine/threonine protein kinase</fullName>
        <ecNumber evidence="2">2.7.11.1</ecNumber>
    </recommendedName>
</protein>
<evidence type="ECO:0000256" key="3">
    <source>
        <dbReference type="ARBA" id="ARBA00022527"/>
    </source>
</evidence>
<evidence type="ECO:0000259" key="12">
    <source>
        <dbReference type="PROSITE" id="PS50011"/>
    </source>
</evidence>
<dbReference type="GO" id="GO:0004674">
    <property type="term" value="F:protein serine/threonine kinase activity"/>
    <property type="evidence" value="ECO:0007669"/>
    <property type="project" value="UniProtKB-KW"/>
</dbReference>
<accession>R4XG87</accession>
<evidence type="ECO:0000256" key="2">
    <source>
        <dbReference type="ARBA" id="ARBA00012513"/>
    </source>
</evidence>
<dbReference type="FunFam" id="1.10.510.10:FF:000499">
    <property type="entry name" value="Serine/threonine-protein kinase KIC1"/>
    <property type="match status" value="1"/>
</dbReference>
<dbReference type="Proteomes" id="UP000013776">
    <property type="component" value="Unassembled WGS sequence"/>
</dbReference>
<comment type="catalytic activity">
    <reaction evidence="9">
        <text>L-seryl-[protein] + ATP = O-phospho-L-seryl-[protein] + ADP + H(+)</text>
        <dbReference type="Rhea" id="RHEA:17989"/>
        <dbReference type="Rhea" id="RHEA-COMP:9863"/>
        <dbReference type="Rhea" id="RHEA-COMP:11604"/>
        <dbReference type="ChEBI" id="CHEBI:15378"/>
        <dbReference type="ChEBI" id="CHEBI:29999"/>
        <dbReference type="ChEBI" id="CHEBI:30616"/>
        <dbReference type="ChEBI" id="CHEBI:83421"/>
        <dbReference type="ChEBI" id="CHEBI:456216"/>
        <dbReference type="EC" id="2.7.11.1"/>
    </reaction>
</comment>
<evidence type="ECO:0000256" key="8">
    <source>
        <dbReference type="ARBA" id="ARBA00047899"/>
    </source>
</evidence>
<dbReference type="Gene3D" id="1.10.510.10">
    <property type="entry name" value="Transferase(Phosphotransferase) domain 1"/>
    <property type="match status" value="1"/>
</dbReference>
<evidence type="ECO:0000256" key="10">
    <source>
        <dbReference type="PROSITE-ProRule" id="PRU10141"/>
    </source>
</evidence>
<evidence type="ECO:0000256" key="9">
    <source>
        <dbReference type="ARBA" id="ARBA00048679"/>
    </source>
</evidence>
<dbReference type="InterPro" id="IPR050629">
    <property type="entry name" value="STE20/SPS1-PAK"/>
</dbReference>
<dbReference type="PANTHER" id="PTHR48012:SF10">
    <property type="entry name" value="FI20177P1"/>
    <property type="match status" value="1"/>
</dbReference>
<dbReference type="PANTHER" id="PTHR48012">
    <property type="entry name" value="STERILE20-LIKE KINASE, ISOFORM B-RELATED"/>
    <property type="match status" value="1"/>
</dbReference>
<feature type="binding site" evidence="10">
    <location>
        <position position="40"/>
    </location>
    <ligand>
        <name>ATP</name>
        <dbReference type="ChEBI" id="CHEBI:30616"/>
    </ligand>
</feature>
<feature type="domain" description="Protein kinase" evidence="12">
    <location>
        <begin position="11"/>
        <end position="262"/>
    </location>
</feature>
<dbReference type="PROSITE" id="PS00107">
    <property type="entry name" value="PROTEIN_KINASE_ATP"/>
    <property type="match status" value="1"/>
</dbReference>
<evidence type="ECO:0000256" key="5">
    <source>
        <dbReference type="ARBA" id="ARBA00022741"/>
    </source>
</evidence>
<evidence type="ECO:0000313" key="14">
    <source>
        <dbReference type="Proteomes" id="UP000013776"/>
    </source>
</evidence>